<reference evidence="4" key="4">
    <citation type="journal article" date="2008" name="Nucleic Acids Res.">
        <title>The rice annotation project database (RAP-DB): 2008 update.</title>
        <authorList>
            <consortium name="The rice annotation project (RAP)"/>
        </authorList>
    </citation>
    <scope>GENOME REANNOTATION</scope>
    <source>
        <strain evidence="4">cv. Nipponbare</strain>
    </source>
</reference>
<name>Q6ZL13_ORYSJ</name>
<proteinExistence type="predicted"/>
<reference evidence="2" key="2">
    <citation type="submission" date="2001-07" db="EMBL/GenBank/DDBJ databases">
        <title>Oryza sativa nipponbare(GA3) genomic DNA, chromosome 7, BAC clone:OJ1699_E05.</title>
        <authorList>
            <person name="Sasaki T."/>
            <person name="Matsumoto T."/>
            <person name="Yamamoto K."/>
        </authorList>
    </citation>
    <scope>NUCLEOTIDE SEQUENCE</scope>
</reference>
<evidence type="ECO:0000256" key="1">
    <source>
        <dbReference type="SAM" id="MobiDB-lite"/>
    </source>
</evidence>
<dbReference type="Proteomes" id="UP000000763">
    <property type="component" value="Chromosome 7"/>
</dbReference>
<accession>Q6ZL13</accession>
<organism evidence="2 4">
    <name type="scientific">Oryza sativa subsp. japonica</name>
    <name type="common">Rice</name>
    <dbReference type="NCBI Taxonomy" id="39947"/>
    <lineage>
        <taxon>Eukaryota</taxon>
        <taxon>Viridiplantae</taxon>
        <taxon>Streptophyta</taxon>
        <taxon>Embryophyta</taxon>
        <taxon>Tracheophyta</taxon>
        <taxon>Spermatophyta</taxon>
        <taxon>Magnoliopsida</taxon>
        <taxon>Liliopsida</taxon>
        <taxon>Poales</taxon>
        <taxon>Poaceae</taxon>
        <taxon>BOP clade</taxon>
        <taxon>Oryzoideae</taxon>
        <taxon>Oryzeae</taxon>
        <taxon>Oryzinae</taxon>
        <taxon>Oryza</taxon>
        <taxon>Oryza sativa</taxon>
    </lineage>
</organism>
<evidence type="ECO:0000313" key="3">
    <source>
        <dbReference type="EMBL" id="BAD30226.1"/>
    </source>
</evidence>
<feature type="region of interest" description="Disordered" evidence="1">
    <location>
        <begin position="1"/>
        <end position="38"/>
    </location>
</feature>
<feature type="region of interest" description="Disordered" evidence="1">
    <location>
        <begin position="52"/>
        <end position="78"/>
    </location>
</feature>
<sequence>MAQRPCVDVRRSHKWLDNAGTTDGQRQRASSSVGRQLQHDYSPFFPADAICGGRTRGRGFSEKTGEAGDEAEIGGDAGDKDHAGSCLCGLGATMTQATPDRWRRDGDG</sequence>
<dbReference type="EMBL" id="AP003845">
    <property type="protein sequence ID" value="BAC83158.1"/>
    <property type="molecule type" value="Genomic_DNA"/>
</dbReference>
<dbReference type="AlphaFoldDB" id="Q6ZL13"/>
<feature type="compositionally biased region" description="Polar residues" evidence="1">
    <location>
        <begin position="19"/>
        <end position="35"/>
    </location>
</feature>
<reference evidence="3" key="1">
    <citation type="submission" date="2001-06" db="EMBL/GenBank/DDBJ databases">
        <title>Oryza sativa nipponbare(GA3) genomic DNA, chromosome 7, BAC clone:OJ1562_B11.</title>
        <authorList>
            <person name="Sasaki T."/>
            <person name="Matsumoto T."/>
            <person name="Yamamoto K."/>
        </authorList>
    </citation>
    <scope>NUCLEOTIDE SEQUENCE</scope>
</reference>
<gene>
    <name evidence="3" type="primary">OJ1562_B11.104</name>
    <name evidence="2" type="ORF">OJ1699_E05.25</name>
</gene>
<dbReference type="EMBL" id="AP003758">
    <property type="protein sequence ID" value="BAD30226.1"/>
    <property type="molecule type" value="Genomic_DNA"/>
</dbReference>
<evidence type="ECO:0000313" key="4">
    <source>
        <dbReference type="Proteomes" id="UP000000763"/>
    </source>
</evidence>
<evidence type="ECO:0000313" key="2">
    <source>
        <dbReference type="EMBL" id="BAC83158.1"/>
    </source>
</evidence>
<protein>
    <submittedName>
        <fullName evidence="2">Uncharacterized protein</fullName>
    </submittedName>
</protein>
<feature type="compositionally biased region" description="Basic and acidic residues" evidence="1">
    <location>
        <begin position="7"/>
        <end position="16"/>
    </location>
</feature>
<reference evidence="4" key="3">
    <citation type="journal article" date="2005" name="Nature">
        <title>The map-based sequence of the rice genome.</title>
        <authorList>
            <consortium name="International rice genome sequencing project (IRGSP)"/>
            <person name="Matsumoto T."/>
            <person name="Wu J."/>
            <person name="Kanamori H."/>
            <person name="Katayose Y."/>
            <person name="Fujisawa M."/>
            <person name="Namiki N."/>
            <person name="Mizuno H."/>
            <person name="Yamamoto K."/>
            <person name="Antonio B.A."/>
            <person name="Baba T."/>
            <person name="Sakata K."/>
            <person name="Nagamura Y."/>
            <person name="Aoki H."/>
            <person name="Arikawa K."/>
            <person name="Arita K."/>
            <person name="Bito T."/>
            <person name="Chiden Y."/>
            <person name="Fujitsuka N."/>
            <person name="Fukunaka R."/>
            <person name="Hamada M."/>
            <person name="Harada C."/>
            <person name="Hayashi A."/>
            <person name="Hijishita S."/>
            <person name="Honda M."/>
            <person name="Hosokawa S."/>
            <person name="Ichikawa Y."/>
            <person name="Idonuma A."/>
            <person name="Iijima M."/>
            <person name="Ikeda M."/>
            <person name="Ikeno M."/>
            <person name="Ito K."/>
            <person name="Ito S."/>
            <person name="Ito T."/>
            <person name="Ito Y."/>
            <person name="Ito Y."/>
            <person name="Iwabuchi A."/>
            <person name="Kamiya K."/>
            <person name="Karasawa W."/>
            <person name="Kurita K."/>
            <person name="Katagiri S."/>
            <person name="Kikuta A."/>
            <person name="Kobayashi H."/>
            <person name="Kobayashi N."/>
            <person name="Machita K."/>
            <person name="Maehara T."/>
            <person name="Masukawa M."/>
            <person name="Mizubayashi T."/>
            <person name="Mukai Y."/>
            <person name="Nagasaki H."/>
            <person name="Nagata Y."/>
            <person name="Naito S."/>
            <person name="Nakashima M."/>
            <person name="Nakama Y."/>
            <person name="Nakamichi Y."/>
            <person name="Nakamura M."/>
            <person name="Meguro A."/>
            <person name="Negishi M."/>
            <person name="Ohta I."/>
            <person name="Ohta T."/>
            <person name="Okamoto M."/>
            <person name="Ono N."/>
            <person name="Saji S."/>
            <person name="Sakaguchi M."/>
            <person name="Sakai K."/>
            <person name="Shibata M."/>
            <person name="Shimokawa T."/>
            <person name="Song J."/>
            <person name="Takazaki Y."/>
            <person name="Terasawa K."/>
            <person name="Tsugane M."/>
            <person name="Tsuji K."/>
            <person name="Ueda S."/>
            <person name="Waki K."/>
            <person name="Yamagata H."/>
            <person name="Yamamoto M."/>
            <person name="Yamamoto S."/>
            <person name="Yamane H."/>
            <person name="Yoshiki S."/>
            <person name="Yoshihara R."/>
            <person name="Yukawa K."/>
            <person name="Zhong H."/>
            <person name="Yano M."/>
            <person name="Yuan Q."/>
            <person name="Ouyang S."/>
            <person name="Liu J."/>
            <person name="Jones K.M."/>
            <person name="Gansberger K."/>
            <person name="Moffat K."/>
            <person name="Hill J."/>
            <person name="Bera J."/>
            <person name="Fadrosh D."/>
            <person name="Jin S."/>
            <person name="Johri S."/>
            <person name="Kim M."/>
            <person name="Overton L."/>
            <person name="Reardon M."/>
            <person name="Tsitrin T."/>
            <person name="Vuong H."/>
            <person name="Weaver B."/>
            <person name="Ciecko A."/>
            <person name="Tallon L."/>
            <person name="Jackson J."/>
            <person name="Pai G."/>
            <person name="Aken S.V."/>
            <person name="Utterback T."/>
            <person name="Reidmuller S."/>
            <person name="Feldblyum T."/>
            <person name="Hsiao J."/>
            <person name="Zismann V."/>
            <person name="Iobst S."/>
            <person name="de Vazeille A.R."/>
            <person name="Buell C.R."/>
            <person name="Ying K."/>
            <person name="Li Y."/>
            <person name="Lu T."/>
            <person name="Huang Y."/>
            <person name="Zhao Q."/>
            <person name="Feng Q."/>
            <person name="Zhang L."/>
            <person name="Zhu J."/>
            <person name="Weng Q."/>
            <person name="Mu J."/>
            <person name="Lu Y."/>
            <person name="Fan D."/>
            <person name="Liu Y."/>
            <person name="Guan J."/>
            <person name="Zhang Y."/>
            <person name="Yu S."/>
            <person name="Liu X."/>
            <person name="Zhang Y."/>
            <person name="Hong G."/>
            <person name="Han B."/>
            <person name="Choisne N."/>
            <person name="Demange N."/>
            <person name="Orjeda G."/>
            <person name="Samain S."/>
            <person name="Cattolico L."/>
            <person name="Pelletier E."/>
            <person name="Couloux A."/>
            <person name="Segurens B."/>
            <person name="Wincker P."/>
            <person name="D'Hont A."/>
            <person name="Scarpelli C."/>
            <person name="Weissenbach J."/>
            <person name="Salanoubat M."/>
            <person name="Quetier F."/>
            <person name="Yu Y."/>
            <person name="Kim H.R."/>
            <person name="Rambo T."/>
            <person name="Currie J."/>
            <person name="Collura K."/>
            <person name="Luo M."/>
            <person name="Yang T."/>
            <person name="Ammiraju J.S.S."/>
            <person name="Engler F."/>
            <person name="Soderlund C."/>
            <person name="Wing R.A."/>
            <person name="Palmer L.E."/>
            <person name="de la Bastide M."/>
            <person name="Spiegel L."/>
            <person name="Nascimento L."/>
            <person name="Zutavern T."/>
            <person name="O'Shaughnessy A."/>
            <person name="Dike S."/>
            <person name="Dedhia N."/>
            <person name="Preston R."/>
            <person name="Balija V."/>
            <person name="McCombie W.R."/>
            <person name="Chow T."/>
            <person name="Chen H."/>
            <person name="Chung M."/>
            <person name="Chen C."/>
            <person name="Shaw J."/>
            <person name="Wu H."/>
            <person name="Hsiao K."/>
            <person name="Chao Y."/>
            <person name="Chu M."/>
            <person name="Cheng C."/>
            <person name="Hour A."/>
            <person name="Lee P."/>
            <person name="Lin S."/>
            <person name="Lin Y."/>
            <person name="Liou J."/>
            <person name="Liu S."/>
            <person name="Hsing Y."/>
            <person name="Raghuvanshi S."/>
            <person name="Mohanty A."/>
            <person name="Bharti A.K."/>
            <person name="Gaur A."/>
            <person name="Gupta V."/>
            <person name="Kumar D."/>
            <person name="Ravi V."/>
            <person name="Vij S."/>
            <person name="Kapur A."/>
            <person name="Khurana P."/>
            <person name="Khurana P."/>
            <person name="Khurana J.P."/>
            <person name="Tyagi A.K."/>
            <person name="Gaikwad K."/>
            <person name="Singh A."/>
            <person name="Dalal V."/>
            <person name="Srivastava S."/>
            <person name="Dixit A."/>
            <person name="Pal A.K."/>
            <person name="Ghazi I.A."/>
            <person name="Yadav M."/>
            <person name="Pandit A."/>
            <person name="Bhargava A."/>
            <person name="Sureshbabu K."/>
            <person name="Batra K."/>
            <person name="Sharma T.R."/>
            <person name="Mohapatra T."/>
            <person name="Singh N.K."/>
            <person name="Messing J."/>
            <person name="Nelson A.B."/>
            <person name="Fuks G."/>
            <person name="Kavchok S."/>
            <person name="Keizer G."/>
            <person name="Linton E."/>
            <person name="Llaca V."/>
            <person name="Song R."/>
            <person name="Tanyolac B."/>
            <person name="Young S."/>
            <person name="Ho-Il K."/>
            <person name="Hahn J.H."/>
            <person name="Sangsakoo G."/>
            <person name="Vanavichit A."/>
            <person name="de Mattos Luiz.A.T."/>
            <person name="Zimmer P.D."/>
            <person name="Malone G."/>
            <person name="Dellagostin O."/>
            <person name="de Oliveira A.C."/>
            <person name="Bevan M."/>
            <person name="Bancroft I."/>
            <person name="Minx P."/>
            <person name="Cordum H."/>
            <person name="Wilson R."/>
            <person name="Cheng Z."/>
            <person name="Jin W."/>
            <person name="Jiang J."/>
            <person name="Leong S.A."/>
            <person name="Iwama H."/>
            <person name="Gojobori T."/>
            <person name="Itoh T."/>
            <person name="Niimura Y."/>
            <person name="Fujii Y."/>
            <person name="Habara T."/>
            <person name="Sakai H."/>
            <person name="Sato Y."/>
            <person name="Wilson G."/>
            <person name="Kumar K."/>
            <person name="McCouch S."/>
            <person name="Juretic N."/>
            <person name="Hoen D."/>
            <person name="Wright S."/>
            <person name="Bruskiewich R."/>
            <person name="Bureau T."/>
            <person name="Miyao A."/>
            <person name="Hirochika H."/>
            <person name="Nishikawa T."/>
            <person name="Kadowaki K."/>
            <person name="Sugiura M."/>
            <person name="Burr B."/>
            <person name="Sasaki T."/>
        </authorList>
    </citation>
    <scope>NUCLEOTIDE SEQUENCE [LARGE SCALE GENOMIC DNA]</scope>
    <source>
        <strain evidence="4">cv. Nipponbare</strain>
    </source>
</reference>